<keyword evidence="2" id="KW-0560">Oxidoreductase</keyword>
<sequence length="165" mass="19638">MWRLGREISDRVQARPYTYADADWPDYLPITLSKTKWKFNSNTTHYGISSEEDEHDWASIFPDGNGFVRLGPNKRLFALSVYHEMHCMQSIRRAILQEGYGSGHVQHCLNYLRQMILCRADVQLEPVMEDGSVAWGRERTCRNREELYSWLSKNMAEYRLWRWDQ</sequence>
<dbReference type="GO" id="GO:0016491">
    <property type="term" value="F:oxidoreductase activity"/>
    <property type="evidence" value="ECO:0007669"/>
    <property type="project" value="UniProtKB-KW"/>
</dbReference>
<comment type="similarity">
    <text evidence="3">Belongs to the ustYa family.</text>
</comment>
<dbReference type="Proteomes" id="UP000076761">
    <property type="component" value="Unassembled WGS sequence"/>
</dbReference>
<dbReference type="EMBL" id="KV425605">
    <property type="protein sequence ID" value="KZT21625.1"/>
    <property type="molecule type" value="Genomic_DNA"/>
</dbReference>
<accession>A0A165PXH6</accession>
<dbReference type="STRING" id="1314782.A0A165PXH6"/>
<evidence type="ECO:0000256" key="3">
    <source>
        <dbReference type="ARBA" id="ARBA00035112"/>
    </source>
</evidence>
<name>A0A165PXH6_9AGAM</name>
<evidence type="ECO:0000313" key="5">
    <source>
        <dbReference type="Proteomes" id="UP000076761"/>
    </source>
</evidence>
<gene>
    <name evidence="4" type="ORF">NEOLEDRAFT_1139244</name>
</gene>
<organism evidence="4 5">
    <name type="scientific">Neolentinus lepideus HHB14362 ss-1</name>
    <dbReference type="NCBI Taxonomy" id="1314782"/>
    <lineage>
        <taxon>Eukaryota</taxon>
        <taxon>Fungi</taxon>
        <taxon>Dikarya</taxon>
        <taxon>Basidiomycota</taxon>
        <taxon>Agaricomycotina</taxon>
        <taxon>Agaricomycetes</taxon>
        <taxon>Gloeophyllales</taxon>
        <taxon>Gloeophyllaceae</taxon>
        <taxon>Neolentinus</taxon>
    </lineage>
</organism>
<protein>
    <recommendedName>
        <fullName evidence="6">Oxidase ustYa</fullName>
    </recommendedName>
</protein>
<reference evidence="4 5" key="1">
    <citation type="journal article" date="2016" name="Mol. Biol. Evol.">
        <title>Comparative Genomics of Early-Diverging Mushroom-Forming Fungi Provides Insights into the Origins of Lignocellulose Decay Capabilities.</title>
        <authorList>
            <person name="Nagy L.G."/>
            <person name="Riley R."/>
            <person name="Tritt A."/>
            <person name="Adam C."/>
            <person name="Daum C."/>
            <person name="Floudas D."/>
            <person name="Sun H."/>
            <person name="Yadav J.S."/>
            <person name="Pangilinan J."/>
            <person name="Larsson K.H."/>
            <person name="Matsuura K."/>
            <person name="Barry K."/>
            <person name="Labutti K."/>
            <person name="Kuo R."/>
            <person name="Ohm R.A."/>
            <person name="Bhattacharya S.S."/>
            <person name="Shirouzu T."/>
            <person name="Yoshinaga Y."/>
            <person name="Martin F.M."/>
            <person name="Grigoriev I.V."/>
            <person name="Hibbett D.S."/>
        </authorList>
    </citation>
    <scope>NUCLEOTIDE SEQUENCE [LARGE SCALE GENOMIC DNA]</scope>
    <source>
        <strain evidence="4 5">HHB14362 ss-1</strain>
    </source>
</reference>
<dbReference type="InterPro" id="IPR021765">
    <property type="entry name" value="UstYa-like"/>
</dbReference>
<dbReference type="PANTHER" id="PTHR33365">
    <property type="entry name" value="YALI0B05434P"/>
    <property type="match status" value="1"/>
</dbReference>
<dbReference type="GO" id="GO:0043386">
    <property type="term" value="P:mycotoxin biosynthetic process"/>
    <property type="evidence" value="ECO:0007669"/>
    <property type="project" value="InterPro"/>
</dbReference>
<dbReference type="OrthoDB" id="3687641at2759"/>
<dbReference type="InParanoid" id="A0A165PXH6"/>
<keyword evidence="5" id="KW-1185">Reference proteome</keyword>
<dbReference type="AlphaFoldDB" id="A0A165PXH6"/>
<proteinExistence type="inferred from homology"/>
<evidence type="ECO:0000313" key="4">
    <source>
        <dbReference type="EMBL" id="KZT21625.1"/>
    </source>
</evidence>
<dbReference type="PANTHER" id="PTHR33365:SF11">
    <property type="entry name" value="TAT PATHWAY SIGNAL SEQUENCE"/>
    <property type="match status" value="1"/>
</dbReference>
<dbReference type="Pfam" id="PF11807">
    <property type="entry name" value="UstYa"/>
    <property type="match status" value="1"/>
</dbReference>
<comment type="pathway">
    <text evidence="1">Mycotoxin biosynthesis.</text>
</comment>
<evidence type="ECO:0000256" key="2">
    <source>
        <dbReference type="ARBA" id="ARBA00023002"/>
    </source>
</evidence>
<evidence type="ECO:0008006" key="6">
    <source>
        <dbReference type="Google" id="ProtNLM"/>
    </source>
</evidence>
<evidence type="ECO:0000256" key="1">
    <source>
        <dbReference type="ARBA" id="ARBA00004685"/>
    </source>
</evidence>